<feature type="region of interest" description="Disordered" evidence="1">
    <location>
        <begin position="411"/>
        <end position="430"/>
    </location>
</feature>
<dbReference type="PANTHER" id="PTHR37563:SF2">
    <property type="entry name" value="PHYTANOYL-COA DIOXYGENASE FAMILY PROTEIN (AFU_ORTHOLOGUE AFUA_2G03330)"/>
    <property type="match status" value="1"/>
</dbReference>
<name>A0ABR0S7Q8_9HYPO</name>
<evidence type="ECO:0000313" key="3">
    <source>
        <dbReference type="Proteomes" id="UP001338125"/>
    </source>
</evidence>
<feature type="region of interest" description="Disordered" evidence="1">
    <location>
        <begin position="1"/>
        <end position="26"/>
    </location>
</feature>
<reference evidence="2 3" key="1">
    <citation type="submission" date="2024-01" db="EMBL/GenBank/DDBJ databases">
        <title>Complete genome of Cladobotryum mycophilum ATHUM6906.</title>
        <authorList>
            <person name="Christinaki A.C."/>
            <person name="Myridakis A.I."/>
            <person name="Kouvelis V.N."/>
        </authorList>
    </citation>
    <scope>NUCLEOTIDE SEQUENCE [LARGE SCALE GENOMIC DNA]</scope>
    <source>
        <strain evidence="2 3">ATHUM6906</strain>
    </source>
</reference>
<dbReference type="InterPro" id="IPR008775">
    <property type="entry name" value="Phytyl_CoA_dOase-like"/>
</dbReference>
<keyword evidence="2" id="KW-0560">Oxidoreductase</keyword>
<protein>
    <submittedName>
        <fullName evidence="2">Kanamycin B dioxygenase</fullName>
    </submittedName>
</protein>
<keyword evidence="3" id="KW-1185">Reference proteome</keyword>
<dbReference type="Pfam" id="PF05721">
    <property type="entry name" value="PhyH"/>
    <property type="match status" value="1"/>
</dbReference>
<gene>
    <name evidence="2" type="ORF">PT974_12343</name>
</gene>
<comment type="caution">
    <text evidence="2">The sequence shown here is derived from an EMBL/GenBank/DDBJ whole genome shotgun (WGS) entry which is preliminary data.</text>
</comment>
<accession>A0ABR0S7Q8</accession>
<dbReference type="PANTHER" id="PTHR37563">
    <property type="entry name" value="PHYTANOYL-COA DIOXYGENASE FAMILY PROTEIN (AFU_ORTHOLOGUE AFUA_2G03330)"/>
    <property type="match status" value="1"/>
</dbReference>
<evidence type="ECO:0000256" key="1">
    <source>
        <dbReference type="SAM" id="MobiDB-lite"/>
    </source>
</evidence>
<dbReference type="GO" id="GO:0051213">
    <property type="term" value="F:dioxygenase activity"/>
    <property type="evidence" value="ECO:0007669"/>
    <property type="project" value="UniProtKB-KW"/>
</dbReference>
<dbReference type="Gene3D" id="2.60.120.620">
    <property type="entry name" value="q2cbj1_9rhob like domain"/>
    <property type="match status" value="1"/>
</dbReference>
<organism evidence="2 3">
    <name type="scientific">Cladobotryum mycophilum</name>
    <dbReference type="NCBI Taxonomy" id="491253"/>
    <lineage>
        <taxon>Eukaryota</taxon>
        <taxon>Fungi</taxon>
        <taxon>Dikarya</taxon>
        <taxon>Ascomycota</taxon>
        <taxon>Pezizomycotina</taxon>
        <taxon>Sordariomycetes</taxon>
        <taxon>Hypocreomycetidae</taxon>
        <taxon>Hypocreales</taxon>
        <taxon>Hypocreaceae</taxon>
        <taxon>Cladobotryum</taxon>
    </lineage>
</organism>
<dbReference type="Proteomes" id="UP001338125">
    <property type="component" value="Unassembled WGS sequence"/>
</dbReference>
<dbReference type="InterPro" id="IPR051961">
    <property type="entry name" value="Fungal_Metabolite_Diox"/>
</dbReference>
<dbReference type="EMBL" id="JAVFKD010000016">
    <property type="protein sequence ID" value="KAK5988203.1"/>
    <property type="molecule type" value="Genomic_DNA"/>
</dbReference>
<sequence length="740" mass="81062">MKLYPSAANAQSQDDTAPGPRSRLNSSRTLAQQVSEAAMPGIAVAAAAQRVDVRYPLPERPREALEDPDVASYFYNYIAEPAKWYDLGDATRQFETAVPQMALDEPLLFSAVVALAGMHVSQTTTTATGSSKAAREVAEYYHTHCVKLLIRLDGDSELLTSGVALAAACLLRSYEILDEPPGSLLAAGFWNYLREDITFSLFEGCPLKMDLAVAAAPKLTSGHDELHAVSLLLGQIINATFGKPISQNEWERLAVMTQARYDGLPSHVKPFSSGRSATSSAALPQRWFLQDYHASAMHYLLVSACILVVSAPPGEQWRLQASDDSGGDESELGKQDLLEQYALEICGVAFTTNIPSVLVNAFGPIAYCGKFIRSEPARQEIIRRLSACKKSTGWPVARLITNLQVSWAESETTMEESHDARNPSPDSPRLFGRSLATLTTPRTTALGWPAVVKPTSNEVQNAALDARNLEKAVRHIHQDGLVVIEDVVPHADIDHLNTRMVHDALVLQARGDKGPFNYNLGNLQQDAPPVAEFFSPSVFTNPIATQITTAIMGPRPKWTFCSANSAMPPLPGASPQRQPVHSDADFPFPSHPFALVVNIPLVTMTPENGSTELWLGTHTADISTQEGAHGDRASGRIKENHLRDRQAGSIVIRDLRLWHAGMPNTTDQVRVMLAMIHFAPWYRNRMKLQYGVDVRPVLEGLEREGKLGLEVPVDWVGTDEALKGYLDRGFGNSYDFDQEA</sequence>
<dbReference type="SUPFAM" id="SSF51197">
    <property type="entry name" value="Clavaminate synthase-like"/>
    <property type="match status" value="1"/>
</dbReference>
<proteinExistence type="predicted"/>
<keyword evidence="2" id="KW-0223">Dioxygenase</keyword>
<evidence type="ECO:0000313" key="2">
    <source>
        <dbReference type="EMBL" id="KAK5988203.1"/>
    </source>
</evidence>